<name>A0A0F8W9B1_9ZZZZ</name>
<evidence type="ECO:0000313" key="1">
    <source>
        <dbReference type="EMBL" id="KKK53203.1"/>
    </source>
</evidence>
<proteinExistence type="predicted"/>
<dbReference type="EMBL" id="LAZR01066623">
    <property type="protein sequence ID" value="KKK53203.1"/>
    <property type="molecule type" value="Genomic_DNA"/>
</dbReference>
<dbReference type="AlphaFoldDB" id="A0A0F8W9B1"/>
<sequence>MRKCKRCKQEKLESKFYKLGLGLTDNCKDCADEIDHKQILRMRIQNLIYSGLEKP</sequence>
<comment type="caution">
    <text evidence="1">The sequence shown here is derived from an EMBL/GenBank/DDBJ whole genome shotgun (WGS) entry which is preliminary data.</text>
</comment>
<accession>A0A0F8W9B1</accession>
<gene>
    <name evidence="1" type="ORF">LCGC14_3097140</name>
</gene>
<organism evidence="1">
    <name type="scientific">marine sediment metagenome</name>
    <dbReference type="NCBI Taxonomy" id="412755"/>
    <lineage>
        <taxon>unclassified sequences</taxon>
        <taxon>metagenomes</taxon>
        <taxon>ecological metagenomes</taxon>
    </lineage>
</organism>
<protein>
    <submittedName>
        <fullName evidence="1">Uncharacterized protein</fullName>
    </submittedName>
</protein>
<reference evidence="1" key="1">
    <citation type="journal article" date="2015" name="Nature">
        <title>Complex archaea that bridge the gap between prokaryotes and eukaryotes.</title>
        <authorList>
            <person name="Spang A."/>
            <person name="Saw J.H."/>
            <person name="Jorgensen S.L."/>
            <person name="Zaremba-Niedzwiedzka K."/>
            <person name="Martijn J."/>
            <person name="Lind A.E."/>
            <person name="van Eijk R."/>
            <person name="Schleper C."/>
            <person name="Guy L."/>
            <person name="Ettema T.J."/>
        </authorList>
    </citation>
    <scope>NUCLEOTIDE SEQUENCE</scope>
</reference>